<dbReference type="InterPro" id="IPR018123">
    <property type="entry name" value="WWE-dom_subgr"/>
</dbReference>
<protein>
    <recommendedName>
        <fullName evidence="5">E3 ubiquitin-protein ligase</fullName>
        <ecNumber evidence="5">2.3.2.27</ecNumber>
    </recommendedName>
</protein>
<dbReference type="GO" id="GO:0061630">
    <property type="term" value="F:ubiquitin protein ligase activity"/>
    <property type="evidence" value="ECO:0007669"/>
    <property type="project" value="UniProtKB-UniRule"/>
</dbReference>
<reference evidence="10 11" key="1">
    <citation type="submission" date="2024-02" db="UniProtKB">
        <authorList>
            <consortium name="WormBaseParasite"/>
        </authorList>
    </citation>
    <scope>IDENTIFICATION</scope>
</reference>
<dbReference type="GO" id="GO:0005829">
    <property type="term" value="C:cytosol"/>
    <property type="evidence" value="ECO:0007669"/>
    <property type="project" value="UniProtKB-SubCell"/>
</dbReference>
<dbReference type="PROSITE" id="PS50089">
    <property type="entry name" value="ZF_RING_2"/>
    <property type="match status" value="1"/>
</dbReference>
<feature type="compositionally biased region" description="Basic and acidic residues" evidence="6">
    <location>
        <begin position="68"/>
        <end position="79"/>
    </location>
</feature>
<accession>A0AAF3J8W3</accession>
<evidence type="ECO:0000256" key="6">
    <source>
        <dbReference type="SAM" id="MobiDB-lite"/>
    </source>
</evidence>
<feature type="compositionally biased region" description="Polar residues" evidence="6">
    <location>
        <begin position="93"/>
        <end position="103"/>
    </location>
</feature>
<dbReference type="InterPro" id="IPR018957">
    <property type="entry name" value="Znf_C3HC4_RING-type"/>
</dbReference>
<dbReference type="PANTHER" id="PTHR13417:SF2">
    <property type="entry name" value="E3 UBIQUITIN-PROTEIN LIGASE RNF146"/>
    <property type="match status" value="1"/>
</dbReference>
<dbReference type="Proteomes" id="UP000887575">
    <property type="component" value="Unassembled WGS sequence"/>
</dbReference>
<proteinExistence type="predicted"/>
<dbReference type="GO" id="GO:0006511">
    <property type="term" value="P:ubiquitin-dependent protein catabolic process"/>
    <property type="evidence" value="ECO:0007669"/>
    <property type="project" value="UniProtKB-UniRule"/>
</dbReference>
<dbReference type="GO" id="GO:0051865">
    <property type="term" value="P:protein autoubiquitination"/>
    <property type="evidence" value="ECO:0007669"/>
    <property type="project" value="UniProtKB-UniRule"/>
</dbReference>
<keyword evidence="5" id="KW-0833">Ubl conjugation pathway</keyword>
<feature type="domain" description="WWE" evidence="8">
    <location>
        <begin position="132"/>
        <end position="209"/>
    </location>
</feature>
<dbReference type="GO" id="GO:0005634">
    <property type="term" value="C:nucleus"/>
    <property type="evidence" value="ECO:0007669"/>
    <property type="project" value="TreeGrafter"/>
</dbReference>
<comment type="pathway">
    <text evidence="5">Protein modification; protein ubiquitination.</text>
</comment>
<keyword evidence="3 5" id="KW-0862">Zinc</keyword>
<keyword evidence="9" id="KW-1185">Reference proteome</keyword>
<evidence type="ECO:0000259" key="8">
    <source>
        <dbReference type="PROSITE" id="PS50918"/>
    </source>
</evidence>
<dbReference type="Pfam" id="PF02825">
    <property type="entry name" value="WWE"/>
    <property type="match status" value="1"/>
</dbReference>
<comment type="PTM">
    <text evidence="5">Ubiquitinated; autoubiquitinated.</text>
</comment>
<comment type="function">
    <text evidence="5">E3 ubiquitin-protein ligase that specifically binds poly-ADP-ribosylated proteins and mediates their ubiquitination and subsequent degradation.</text>
</comment>
<comment type="domain">
    <text evidence="5">The WWE domain mediates non-covalent poly(ADP-ribose)-binding.</text>
</comment>
<comment type="subcellular location">
    <subcellularLocation>
        <location evidence="5">Cytoplasm</location>
        <location evidence="5">Cytosol</location>
    </subcellularLocation>
</comment>
<dbReference type="GO" id="GO:0008270">
    <property type="term" value="F:zinc ion binding"/>
    <property type="evidence" value="ECO:0007669"/>
    <property type="project" value="UniProtKB-UniRule"/>
</dbReference>
<dbReference type="InterPro" id="IPR004170">
    <property type="entry name" value="WWE_dom"/>
</dbReference>
<dbReference type="PROSITE" id="PS50918">
    <property type="entry name" value="WWE"/>
    <property type="match status" value="1"/>
</dbReference>
<dbReference type="Pfam" id="PF00097">
    <property type="entry name" value="zf-C3HC4"/>
    <property type="match status" value="1"/>
</dbReference>
<dbReference type="SUPFAM" id="SSF117839">
    <property type="entry name" value="WWE domain"/>
    <property type="match status" value="1"/>
</dbReference>
<dbReference type="FunFam" id="3.30.720.50:FF:000010">
    <property type="entry name" value="Zinc finger protein"/>
    <property type="match status" value="1"/>
</dbReference>
<comment type="catalytic activity">
    <reaction evidence="5">
        <text>S-ubiquitinyl-[E2 ubiquitin-conjugating enzyme]-L-cysteine + [acceptor protein]-L-lysine = [E2 ubiquitin-conjugating enzyme]-L-cysteine + N(6)-ubiquitinyl-[acceptor protein]-L-lysine.</text>
        <dbReference type="EC" id="2.3.2.27"/>
    </reaction>
</comment>
<dbReference type="PANTHER" id="PTHR13417">
    <property type="entry name" value="E3 UBIQUITIN-PROTEIN LIGASE RNF146"/>
    <property type="match status" value="1"/>
</dbReference>
<dbReference type="SMART" id="SM00678">
    <property type="entry name" value="WWE"/>
    <property type="match status" value="1"/>
</dbReference>
<feature type="domain" description="RING-type" evidence="7">
    <location>
        <begin position="5"/>
        <end position="47"/>
    </location>
</feature>
<dbReference type="InterPro" id="IPR037197">
    <property type="entry name" value="WWE_dom_sf"/>
</dbReference>
<dbReference type="InterPro" id="IPR013083">
    <property type="entry name" value="Znf_RING/FYVE/PHD"/>
</dbReference>
<keyword evidence="5" id="KW-0963">Cytoplasm</keyword>
<sequence length="230" mass="25911">MADECPVCTLKMIMPTAVNGCGHKFCFLCIKGVALENAGESLCPMCRGPVDINQFRKVIDPSLQLTMRDPEDSTTDHPPVKKVKKEPVDPGDLQQQQQTSKASNVKVKAEPVDPDDVQQQTQTQSQTEKGNEMNASQQQKESATFWVYKARGNGWWRYDPRTEKDINDACRLGKQKCEVNTCGMTFVIDFQEMVQYRKDTPDVQREISRADGEQDLTRMQIRGIAGVSPH</sequence>
<keyword evidence="1 5" id="KW-0479">Metal-binding</keyword>
<dbReference type="Gene3D" id="3.30.720.50">
    <property type="match status" value="1"/>
</dbReference>
<dbReference type="WBParaSite" id="MBELARI_LOCUS3806">
    <property type="protein sequence ID" value="MBELARI_LOCUS3806"/>
    <property type="gene ID" value="MBELARI_LOCUS3806"/>
</dbReference>
<dbReference type="EC" id="2.3.2.27" evidence="5"/>
<evidence type="ECO:0000313" key="9">
    <source>
        <dbReference type="Proteomes" id="UP000887575"/>
    </source>
</evidence>
<dbReference type="Gene3D" id="3.30.40.10">
    <property type="entry name" value="Zinc/RING finger domain, C3HC4 (zinc finger)"/>
    <property type="match status" value="1"/>
</dbReference>
<dbReference type="AlphaFoldDB" id="A0AAF3J8W3"/>
<feature type="compositionally biased region" description="Low complexity" evidence="6">
    <location>
        <begin position="118"/>
        <end position="127"/>
    </location>
</feature>
<dbReference type="InterPro" id="IPR001841">
    <property type="entry name" value="Znf_RING"/>
</dbReference>
<keyword evidence="2 4" id="KW-0863">Zinc-finger</keyword>
<dbReference type="SMART" id="SM00184">
    <property type="entry name" value="RING"/>
    <property type="match status" value="1"/>
</dbReference>
<dbReference type="GO" id="GO:0016055">
    <property type="term" value="P:Wnt signaling pathway"/>
    <property type="evidence" value="ECO:0007669"/>
    <property type="project" value="InterPro"/>
</dbReference>
<evidence type="ECO:0000313" key="10">
    <source>
        <dbReference type="WBParaSite" id="MBELARI_LOCUS1807"/>
    </source>
</evidence>
<organism evidence="9 11">
    <name type="scientific">Mesorhabditis belari</name>
    <dbReference type="NCBI Taxonomy" id="2138241"/>
    <lineage>
        <taxon>Eukaryota</taxon>
        <taxon>Metazoa</taxon>
        <taxon>Ecdysozoa</taxon>
        <taxon>Nematoda</taxon>
        <taxon>Chromadorea</taxon>
        <taxon>Rhabditida</taxon>
        <taxon>Rhabditina</taxon>
        <taxon>Rhabditomorpha</taxon>
        <taxon>Rhabditoidea</taxon>
        <taxon>Rhabditidae</taxon>
        <taxon>Mesorhabditinae</taxon>
        <taxon>Mesorhabditis</taxon>
    </lineage>
</organism>
<dbReference type="SUPFAM" id="SSF57850">
    <property type="entry name" value="RING/U-box"/>
    <property type="match status" value="1"/>
</dbReference>
<evidence type="ECO:0000313" key="11">
    <source>
        <dbReference type="WBParaSite" id="MBELARI_LOCUS3806"/>
    </source>
</evidence>
<evidence type="ECO:0000256" key="5">
    <source>
        <dbReference type="RuleBase" id="RU367115"/>
    </source>
</evidence>
<dbReference type="InterPro" id="IPR017907">
    <property type="entry name" value="Znf_RING_CS"/>
</dbReference>
<feature type="region of interest" description="Disordered" evidence="6">
    <location>
        <begin position="63"/>
        <end position="140"/>
    </location>
</feature>
<evidence type="ECO:0000259" key="7">
    <source>
        <dbReference type="PROSITE" id="PS50089"/>
    </source>
</evidence>
<evidence type="ECO:0000256" key="2">
    <source>
        <dbReference type="ARBA" id="ARBA00022771"/>
    </source>
</evidence>
<dbReference type="WBParaSite" id="MBELARI_LOCUS1807">
    <property type="protein sequence ID" value="MBELARI_LOCUS1807"/>
    <property type="gene ID" value="MBELARI_LOCUS1807"/>
</dbReference>
<dbReference type="InterPro" id="IPR033509">
    <property type="entry name" value="RNF146"/>
</dbReference>
<keyword evidence="5" id="KW-0808">Transferase</keyword>
<evidence type="ECO:0000256" key="4">
    <source>
        <dbReference type="PROSITE-ProRule" id="PRU00175"/>
    </source>
</evidence>
<dbReference type="GO" id="GO:0072572">
    <property type="term" value="F:poly-ADP-D-ribose binding"/>
    <property type="evidence" value="ECO:0007669"/>
    <property type="project" value="UniProtKB-UniRule"/>
</dbReference>
<name>A0AAF3J8W3_9BILA</name>
<dbReference type="PROSITE" id="PS00518">
    <property type="entry name" value="ZF_RING_1"/>
    <property type="match status" value="1"/>
</dbReference>
<evidence type="ECO:0000256" key="3">
    <source>
        <dbReference type="ARBA" id="ARBA00022833"/>
    </source>
</evidence>
<evidence type="ECO:0000256" key="1">
    <source>
        <dbReference type="ARBA" id="ARBA00022723"/>
    </source>
</evidence>